<keyword evidence="1" id="KW-0812">Transmembrane</keyword>
<dbReference type="AlphaFoldDB" id="A0A484DNE1"/>
<protein>
    <submittedName>
        <fullName evidence="2">Uncharacterized protein</fullName>
    </submittedName>
</protein>
<proteinExistence type="predicted"/>
<dbReference type="EMBL" id="SCKG01000002">
    <property type="protein sequence ID" value="TDH15947.1"/>
    <property type="molecule type" value="Genomic_DNA"/>
</dbReference>
<evidence type="ECO:0000256" key="1">
    <source>
        <dbReference type="SAM" id="Phobius"/>
    </source>
</evidence>
<reference evidence="2 3" key="1">
    <citation type="submission" date="2019-01" db="EMBL/GenBank/DDBJ databases">
        <title>A chromosome-scale genome assembly of the yellow perch, Perca flavescens.</title>
        <authorList>
            <person name="Feron R."/>
            <person name="Morvezen R."/>
            <person name="Bestin A."/>
            <person name="Haffray P."/>
            <person name="Klopp C."/>
            <person name="Zahm M."/>
            <person name="Cabau C."/>
            <person name="Roques C."/>
            <person name="Donnadieu C."/>
            <person name="Bouchez O."/>
            <person name="Christie M."/>
            <person name="Larson W."/>
            <person name="Guiguen Y."/>
        </authorList>
    </citation>
    <scope>NUCLEOTIDE SEQUENCE [LARGE SCALE GENOMIC DNA]</scope>
    <source>
        <strain evidence="2">YP-PL-M2</strain>
        <tissue evidence="2">Blood</tissue>
    </source>
</reference>
<feature type="transmembrane region" description="Helical" evidence="1">
    <location>
        <begin position="30"/>
        <end position="60"/>
    </location>
</feature>
<evidence type="ECO:0000313" key="2">
    <source>
        <dbReference type="EMBL" id="TDH15947.1"/>
    </source>
</evidence>
<sequence length="76" mass="8521">MIGNRQRDRPAINSAGGGLSLSQECCYRHLAAFAVILPLSWGSLRLLISYILSFLFAGVIEVREPLYYFPDPTVYL</sequence>
<accession>A0A484DNE1</accession>
<gene>
    <name evidence="2" type="ORF">EPR50_G00015120</name>
</gene>
<organism evidence="2 3">
    <name type="scientific">Perca flavescens</name>
    <name type="common">American yellow perch</name>
    <name type="synonym">Morone flavescens</name>
    <dbReference type="NCBI Taxonomy" id="8167"/>
    <lineage>
        <taxon>Eukaryota</taxon>
        <taxon>Metazoa</taxon>
        <taxon>Chordata</taxon>
        <taxon>Craniata</taxon>
        <taxon>Vertebrata</taxon>
        <taxon>Euteleostomi</taxon>
        <taxon>Actinopterygii</taxon>
        <taxon>Neopterygii</taxon>
        <taxon>Teleostei</taxon>
        <taxon>Neoteleostei</taxon>
        <taxon>Acanthomorphata</taxon>
        <taxon>Eupercaria</taxon>
        <taxon>Perciformes</taxon>
        <taxon>Percoidei</taxon>
        <taxon>Percidae</taxon>
        <taxon>Percinae</taxon>
        <taxon>Perca</taxon>
    </lineage>
</organism>
<keyword evidence="1" id="KW-1133">Transmembrane helix</keyword>
<name>A0A484DNE1_PERFV</name>
<comment type="caution">
    <text evidence="2">The sequence shown here is derived from an EMBL/GenBank/DDBJ whole genome shotgun (WGS) entry which is preliminary data.</text>
</comment>
<evidence type="ECO:0000313" key="3">
    <source>
        <dbReference type="Proteomes" id="UP000295070"/>
    </source>
</evidence>
<keyword evidence="3" id="KW-1185">Reference proteome</keyword>
<keyword evidence="1" id="KW-0472">Membrane</keyword>
<dbReference type="Proteomes" id="UP000295070">
    <property type="component" value="Chromosome 2"/>
</dbReference>